<organism evidence="1 2">
    <name type="scientific">Sphingobacterium humi</name>
    <dbReference type="NCBI Taxonomy" id="1796905"/>
    <lineage>
        <taxon>Bacteria</taxon>
        <taxon>Pseudomonadati</taxon>
        <taxon>Bacteroidota</taxon>
        <taxon>Sphingobacteriia</taxon>
        <taxon>Sphingobacteriales</taxon>
        <taxon>Sphingobacteriaceae</taxon>
        <taxon>Sphingobacterium</taxon>
    </lineage>
</organism>
<gene>
    <name evidence="1" type="ORF">GQF63_05720</name>
</gene>
<reference evidence="1 2" key="1">
    <citation type="submission" date="2019-12" db="EMBL/GenBank/DDBJ databases">
        <authorList>
            <person name="Dong K."/>
        </authorList>
    </citation>
    <scope>NUCLEOTIDE SEQUENCE [LARGE SCALE GENOMIC DNA]</scope>
    <source>
        <strain evidence="1 2">JCM 31225</strain>
    </source>
</reference>
<protein>
    <submittedName>
        <fullName evidence="1">Uncharacterized protein</fullName>
    </submittedName>
</protein>
<keyword evidence="2" id="KW-1185">Reference proteome</keyword>
<dbReference type="Proteomes" id="UP000435036">
    <property type="component" value="Unassembled WGS sequence"/>
</dbReference>
<comment type="caution">
    <text evidence="1">The sequence shown here is derived from an EMBL/GenBank/DDBJ whole genome shotgun (WGS) entry which is preliminary data.</text>
</comment>
<dbReference type="OrthoDB" id="709733at2"/>
<dbReference type="EMBL" id="WSQA01000003">
    <property type="protein sequence ID" value="MVZ61513.1"/>
    <property type="molecule type" value="Genomic_DNA"/>
</dbReference>
<dbReference type="AlphaFoldDB" id="A0A6N8KVN3"/>
<dbReference type="RefSeq" id="WP_160368176.1">
    <property type="nucleotide sequence ID" value="NZ_WSQA01000003.1"/>
</dbReference>
<proteinExistence type="predicted"/>
<sequence>MDKQDFNWDSPLSAAAWQQVLADPQQLIQLLPESAIQHFKGYIFEQLTDKDGSPQAADLRISQFTFDPQTETGKFRLHFQIDRHFCCSDFSSCANDYIDLRFSYSQDRFLAHGSYFNWTVN</sequence>
<evidence type="ECO:0000313" key="2">
    <source>
        <dbReference type="Proteomes" id="UP000435036"/>
    </source>
</evidence>
<evidence type="ECO:0000313" key="1">
    <source>
        <dbReference type="EMBL" id="MVZ61513.1"/>
    </source>
</evidence>
<accession>A0A6N8KVN3</accession>
<name>A0A6N8KVN3_9SPHI</name>